<evidence type="ECO:0000256" key="3">
    <source>
        <dbReference type="SAM" id="MobiDB-lite"/>
    </source>
</evidence>
<feature type="compositionally biased region" description="Low complexity" evidence="3">
    <location>
        <begin position="105"/>
        <end position="134"/>
    </location>
</feature>
<dbReference type="InterPro" id="IPR032054">
    <property type="entry name" value="Cdt1_C"/>
</dbReference>
<dbReference type="InterPro" id="IPR038090">
    <property type="entry name" value="Cdt1_C_WH_dom_sf"/>
</dbReference>
<organism evidence="5 6">
    <name type="scientific">Macrophomina phaseolina (strain MS6)</name>
    <name type="common">Charcoal rot fungus</name>
    <dbReference type="NCBI Taxonomy" id="1126212"/>
    <lineage>
        <taxon>Eukaryota</taxon>
        <taxon>Fungi</taxon>
        <taxon>Dikarya</taxon>
        <taxon>Ascomycota</taxon>
        <taxon>Pezizomycotina</taxon>
        <taxon>Dothideomycetes</taxon>
        <taxon>Dothideomycetes incertae sedis</taxon>
        <taxon>Botryosphaeriales</taxon>
        <taxon>Botryosphaeriaceae</taxon>
        <taxon>Macrophomina</taxon>
    </lineage>
</organism>
<evidence type="ECO:0000259" key="4">
    <source>
        <dbReference type="Pfam" id="PF16679"/>
    </source>
</evidence>
<reference evidence="5 6" key="1">
    <citation type="journal article" date="2012" name="BMC Genomics">
        <title>Tools to kill: Genome of one of the most destructive plant pathogenic fungi Macrophomina phaseolina.</title>
        <authorList>
            <person name="Islam M.S."/>
            <person name="Haque M.S."/>
            <person name="Islam M.M."/>
            <person name="Emdad E.M."/>
            <person name="Halim A."/>
            <person name="Hossen Q.M.M."/>
            <person name="Hossain M.Z."/>
            <person name="Ahmed B."/>
            <person name="Rahim S."/>
            <person name="Rahman M.S."/>
            <person name="Alam M.M."/>
            <person name="Hou S."/>
            <person name="Wan X."/>
            <person name="Saito J.A."/>
            <person name="Alam M."/>
        </authorList>
    </citation>
    <scope>NUCLEOTIDE SEQUENCE [LARGE SCALE GENOMIC DNA]</scope>
    <source>
        <strain evidence="5 6">MS6</strain>
    </source>
</reference>
<comment type="caution">
    <text evidence="5">The sequence shown here is derived from an EMBL/GenBank/DDBJ whole genome shotgun (WGS) entry which is preliminary data.</text>
</comment>
<evidence type="ECO:0000313" key="5">
    <source>
        <dbReference type="EMBL" id="EKG10324.1"/>
    </source>
</evidence>
<feature type="region of interest" description="Disordered" evidence="3">
    <location>
        <begin position="376"/>
        <end position="412"/>
    </location>
</feature>
<dbReference type="eggNOG" id="ENOG502S8WG">
    <property type="taxonomic scope" value="Eukaryota"/>
</dbReference>
<dbReference type="VEuPathDB" id="FungiDB:MPH_12605"/>
<dbReference type="InParanoid" id="K2RJL4"/>
<comment type="similarity">
    <text evidence="1">Belongs to the Cdt1 family.</text>
</comment>
<proteinExistence type="inferred from homology"/>
<dbReference type="EMBL" id="AHHD01000523">
    <property type="protein sequence ID" value="EKG10324.1"/>
    <property type="molecule type" value="Genomic_DNA"/>
</dbReference>
<dbReference type="HOGENOM" id="CLU_031309_3_0_1"/>
<gene>
    <name evidence="5" type="ORF">MPH_12605</name>
</gene>
<dbReference type="AlphaFoldDB" id="K2RJL4"/>
<dbReference type="Gene3D" id="1.10.10.1420">
    <property type="entry name" value="DNA replication factor Cdt1, C-terminal WH domain"/>
    <property type="match status" value="1"/>
</dbReference>
<dbReference type="Pfam" id="PF26121">
    <property type="entry name" value="HTH_CDT1"/>
    <property type="match status" value="1"/>
</dbReference>
<keyword evidence="2" id="KW-0131">Cell cycle</keyword>
<sequence>MPITKSARPASHPSSGVNKRTTRSQTDIKSFVRESKPAVSPAESKKRKAAAQDVNDEPETPKLASCKKLRRPRASQRPISETPTDTPTKGARTLLADFDLSTPKKPLKLKSVSDSPSFTIETPPTSPSSSSAPSLKEVKSGDELPQEIRDLITLHSSFLSALSLHYAHNGATSPVDLRTLTPSVTKVWGKRRVTIDDIKRTLGVMQSSLLTDRPASALKQRTYHLLDYGRGRICLEQQESKKARAKRTNSIIPQAIDEKSLNALFEREIHTRWVEYRCKITPNSKSPSSLSYFISQLPLAEVTESPSLAKMAPLLAKGQKRLEDFRSGAINSRTASSCFHTSAEPVDAGLENARPASVKALSTKASKASFAGHKKSVSSLTSTTTSSTVSDDAKSTSSASSKTPLIPASATAPSRATSLLDRILAKQAAAAAAPAGPTPEARARQAALQRCEDVLATLSLLATTAGSSTISSRVSFPLPRLMQDIQTSSRSPIGADEIKRVVEVLAWDIVPGYIGLVKMGTLEAVVVDRSQAVGGVEVRKRLVAAGAEGL</sequence>
<feature type="compositionally biased region" description="Polar residues" evidence="3">
    <location>
        <begin position="12"/>
        <end position="28"/>
    </location>
</feature>
<dbReference type="Pfam" id="PF16679">
    <property type="entry name" value="CDT1_C"/>
    <property type="match status" value="1"/>
</dbReference>
<dbReference type="OrthoDB" id="341730at2759"/>
<feature type="compositionally biased region" description="Polar residues" evidence="3">
    <location>
        <begin position="77"/>
        <end position="87"/>
    </location>
</feature>
<feature type="compositionally biased region" description="Low complexity" evidence="3">
    <location>
        <begin position="377"/>
        <end position="412"/>
    </location>
</feature>
<dbReference type="Proteomes" id="UP000007129">
    <property type="component" value="Unassembled WGS sequence"/>
</dbReference>
<feature type="region of interest" description="Disordered" evidence="3">
    <location>
        <begin position="1"/>
        <end position="91"/>
    </location>
</feature>
<feature type="domain" description="DNA replication factor Cdt1 C-terminal" evidence="4">
    <location>
        <begin position="418"/>
        <end position="520"/>
    </location>
</feature>
<dbReference type="STRING" id="1126212.K2RJL4"/>
<accession>K2RJL4</accession>
<feature type="region of interest" description="Disordered" evidence="3">
    <location>
        <begin position="105"/>
        <end position="141"/>
    </location>
</feature>
<protein>
    <recommendedName>
        <fullName evidence="4">DNA replication factor Cdt1 C-terminal domain-containing protein</fullName>
    </recommendedName>
</protein>
<evidence type="ECO:0000256" key="2">
    <source>
        <dbReference type="ARBA" id="ARBA00023306"/>
    </source>
</evidence>
<feature type="compositionally biased region" description="Basic residues" evidence="3">
    <location>
        <begin position="65"/>
        <end position="74"/>
    </location>
</feature>
<evidence type="ECO:0000256" key="1">
    <source>
        <dbReference type="ARBA" id="ARBA00008356"/>
    </source>
</evidence>
<evidence type="ECO:0000313" key="6">
    <source>
        <dbReference type="Proteomes" id="UP000007129"/>
    </source>
</evidence>
<name>K2RJL4_MACPH</name>